<dbReference type="SUPFAM" id="SSF52743">
    <property type="entry name" value="Subtilisin-like"/>
    <property type="match status" value="1"/>
</dbReference>
<keyword evidence="1" id="KW-0645">Protease</keyword>
<dbReference type="InterPro" id="IPR023828">
    <property type="entry name" value="Peptidase_S8_Ser-AS"/>
</dbReference>
<keyword evidence="3" id="KW-0720">Serine protease</keyword>
<proteinExistence type="predicted"/>
<dbReference type="PROSITE" id="PS00138">
    <property type="entry name" value="SUBTILASE_SER"/>
    <property type="match status" value="1"/>
</dbReference>
<name>A0A2N8U1S0_MYCBV</name>
<dbReference type="InterPro" id="IPR036852">
    <property type="entry name" value="Peptidase_S8/S53_dom_sf"/>
</dbReference>
<sequence>MNKLNKLILSPIYLAPIFSVSAVLPVVDNKVKINKNSNISINENDYKQLIKMYIPYYNKLGVWDREKMPSDYSSSVYDKVGIIEVEDINSNYLLSQNSDFKIIRTNPYNSKSYSDHGYAVASIIGTDFGINQDASIYYTTLENNNIIDSIINLHKNFGIRLINMSLGPADIYGQIASRTANTLNNYKTDKKYDDVDNNYKMSLDDIYKYRSIFYNLSKAIIYFTLYDNMNIYGMDDIKEQYKAIGKYALDNNIKIIQSSGNDNDELSKTMVDNNLLNRPEFMNNGIISKQKIYDVFKKFFNSAKKYKSEYWKNENDENYNEKLLAKIRPVIDNAFGIQSWTYNGNDRWLRDFDFSDFLDIENRKKKLFNSLLDWQSLRYHDGIISVGSVNWKNIATNFSSYAKDNYGSFPFISAYGNDLKNDRDELSKNKYYKDDYDRIEKYIKTTNDSDEFKNKISYLFDFRGTSKSAPMITGLISRLQSKLKKELSIADVKLLLAGSANYSSTKVDKYKDFNFDELSSEYEHWRHNRAKNKTGFGIPKYFKMKDIWNSDKIKTIRPHELGTGFISKKTESQVYADTAVQGQWKHWDSTFVWQHKMSFANYWELYETKNNRYVSWFRNRWLPILLEAIEYNSAINPDWSFDRMPYFSIKADMTTHTYMSMYHSTTETKLGNEPNVTIQKVYFYKPAPIWNETYKIFINYDELERYLRIFWDYLIWKNNVILSKDDPNYSYYYAEAPILQPYKKYIQQIKQKYWEHLKENVWIKNYANVVEVEPVPFW</sequence>
<feature type="domain" description="Peptidase S8/S53" evidence="4">
    <location>
        <begin position="382"/>
        <end position="505"/>
    </location>
</feature>
<organism evidence="5 6">
    <name type="scientific">Mycoplasmopsis bovis</name>
    <name type="common">Mycoplasma bovis</name>
    <dbReference type="NCBI Taxonomy" id="28903"/>
    <lineage>
        <taxon>Bacteria</taxon>
        <taxon>Bacillati</taxon>
        <taxon>Mycoplasmatota</taxon>
        <taxon>Mycoplasmoidales</taxon>
        <taxon>Metamycoplasmataceae</taxon>
        <taxon>Mycoplasmopsis</taxon>
    </lineage>
</organism>
<dbReference type="InterPro" id="IPR000209">
    <property type="entry name" value="Peptidase_S8/S53_dom"/>
</dbReference>
<evidence type="ECO:0000259" key="4">
    <source>
        <dbReference type="Pfam" id="PF00082"/>
    </source>
</evidence>
<gene>
    <name evidence="5" type="ORF">MBOVJF4278_00157</name>
</gene>
<evidence type="ECO:0000256" key="1">
    <source>
        <dbReference type="ARBA" id="ARBA00022670"/>
    </source>
</evidence>
<evidence type="ECO:0000313" key="6">
    <source>
        <dbReference type="Proteomes" id="UP000233776"/>
    </source>
</evidence>
<dbReference type="Proteomes" id="UP000233776">
    <property type="component" value="Chromosome I"/>
</dbReference>
<accession>A0A2N8U1S0</accession>
<dbReference type="AlphaFoldDB" id="A0A2N8U1S0"/>
<keyword evidence="2" id="KW-0378">Hydrolase</keyword>
<evidence type="ECO:0000256" key="3">
    <source>
        <dbReference type="ARBA" id="ARBA00022825"/>
    </source>
</evidence>
<dbReference type="GO" id="GO:0004252">
    <property type="term" value="F:serine-type endopeptidase activity"/>
    <property type="evidence" value="ECO:0007669"/>
    <property type="project" value="InterPro"/>
</dbReference>
<protein>
    <submittedName>
        <fullName evidence="5">Subtilase family protein</fullName>
    </submittedName>
</protein>
<dbReference type="Gene3D" id="3.40.50.200">
    <property type="entry name" value="Peptidase S8/S53 domain"/>
    <property type="match status" value="1"/>
</dbReference>
<evidence type="ECO:0000313" key="5">
    <source>
        <dbReference type="EMBL" id="SBO45945.1"/>
    </source>
</evidence>
<reference evidence="5 6" key="1">
    <citation type="submission" date="2016-06" db="EMBL/GenBank/DDBJ databases">
        <authorList>
            <person name="Kjaerup R.B."/>
            <person name="Dalgaard T.S."/>
            <person name="Juul-Madsen H.R."/>
        </authorList>
    </citation>
    <scope>NUCLEOTIDE SEQUENCE [LARGE SCALE GENOMIC DNA]</scope>
    <source>
        <strain evidence="5">JF4278</strain>
    </source>
</reference>
<evidence type="ECO:0000256" key="2">
    <source>
        <dbReference type="ARBA" id="ARBA00022801"/>
    </source>
</evidence>
<dbReference type="EMBL" id="LT578453">
    <property type="protein sequence ID" value="SBO45945.1"/>
    <property type="molecule type" value="Genomic_DNA"/>
</dbReference>
<dbReference type="GO" id="GO:0006508">
    <property type="term" value="P:proteolysis"/>
    <property type="evidence" value="ECO:0007669"/>
    <property type="project" value="UniProtKB-KW"/>
</dbReference>
<dbReference type="Pfam" id="PF00082">
    <property type="entry name" value="Peptidase_S8"/>
    <property type="match status" value="1"/>
</dbReference>
<dbReference type="RefSeq" id="WP_172792933.1">
    <property type="nucleotide sequence ID" value="NZ_CP007589.1"/>
</dbReference>